<dbReference type="EMBL" id="FNNH01000010">
    <property type="protein sequence ID" value="SDW41897.1"/>
    <property type="molecule type" value="Genomic_DNA"/>
</dbReference>
<evidence type="ECO:0000313" key="2">
    <source>
        <dbReference type="Proteomes" id="UP000183454"/>
    </source>
</evidence>
<reference evidence="1 2" key="1">
    <citation type="submission" date="2016-10" db="EMBL/GenBank/DDBJ databases">
        <authorList>
            <person name="de Groot N.N."/>
        </authorList>
    </citation>
    <scope>NUCLEOTIDE SEQUENCE [LARGE SCALE GENOMIC DNA]</scope>
    <source>
        <strain evidence="1 2">Nm110</strain>
    </source>
</reference>
<gene>
    <name evidence="1" type="ORF">SAMN05421882_101084</name>
</gene>
<name>A0A1H2TDQ2_9PROT</name>
<dbReference type="Proteomes" id="UP000183454">
    <property type="component" value="Unassembled WGS sequence"/>
</dbReference>
<organism evidence="1 2">
    <name type="scientific">Nitrosomonas communis</name>
    <dbReference type="NCBI Taxonomy" id="44574"/>
    <lineage>
        <taxon>Bacteria</taxon>
        <taxon>Pseudomonadati</taxon>
        <taxon>Pseudomonadota</taxon>
        <taxon>Betaproteobacteria</taxon>
        <taxon>Nitrosomonadales</taxon>
        <taxon>Nitrosomonadaceae</taxon>
        <taxon>Nitrosomonas</taxon>
    </lineage>
</organism>
<proteinExistence type="predicted"/>
<dbReference type="AlphaFoldDB" id="A0A1H2TDQ2"/>
<sequence length="123" mass="14011">MSSVYAQSYQDVKKAMTKASQVAVAGFRESRVSGMIEKIAECYAQLSKKMFYCSYIDIASRYIELTVSQVMGYSPSQFFTDDSFSDRMSEIFERANMDIDQANEYLSLISPEINELVDIELSK</sequence>
<protein>
    <submittedName>
        <fullName evidence="1">Uncharacterized protein</fullName>
    </submittedName>
</protein>
<evidence type="ECO:0000313" key="1">
    <source>
        <dbReference type="EMBL" id="SDW41897.1"/>
    </source>
</evidence>
<accession>A0A1H2TDQ2</accession>